<feature type="compositionally biased region" description="Basic and acidic residues" evidence="1">
    <location>
        <begin position="537"/>
        <end position="556"/>
    </location>
</feature>
<feature type="compositionally biased region" description="Basic and acidic residues" evidence="1">
    <location>
        <begin position="410"/>
        <end position="419"/>
    </location>
</feature>
<dbReference type="Proteomes" id="UP001059041">
    <property type="component" value="Linkage Group LG16"/>
</dbReference>
<dbReference type="InterPro" id="IPR013087">
    <property type="entry name" value="Znf_C2H2_type"/>
</dbReference>
<reference evidence="3" key="1">
    <citation type="submission" date="2021-02" db="EMBL/GenBank/DDBJ databases">
        <title>Comparative genomics reveals that relaxation of natural selection precedes convergent phenotypic evolution of cavefish.</title>
        <authorList>
            <person name="Peng Z."/>
        </authorList>
    </citation>
    <scope>NUCLEOTIDE SEQUENCE</scope>
    <source>
        <tissue evidence="3">Muscle</tissue>
    </source>
</reference>
<feature type="region of interest" description="Disordered" evidence="1">
    <location>
        <begin position="404"/>
        <end position="434"/>
    </location>
</feature>
<feature type="region of interest" description="Disordered" evidence="1">
    <location>
        <begin position="722"/>
        <end position="792"/>
    </location>
</feature>
<feature type="compositionally biased region" description="Polar residues" evidence="1">
    <location>
        <begin position="207"/>
        <end position="216"/>
    </location>
</feature>
<feature type="non-terminal residue" evidence="3">
    <location>
        <position position="804"/>
    </location>
</feature>
<feature type="compositionally biased region" description="Basic and acidic residues" evidence="1">
    <location>
        <begin position="217"/>
        <end position="252"/>
    </location>
</feature>
<dbReference type="EMBL" id="JAFHDT010000016">
    <property type="protein sequence ID" value="KAI7798769.1"/>
    <property type="molecule type" value="Genomic_DNA"/>
</dbReference>
<dbReference type="PROSITE" id="PS00028">
    <property type="entry name" value="ZINC_FINGER_C2H2_1"/>
    <property type="match status" value="1"/>
</dbReference>
<feature type="compositionally biased region" description="Basic and acidic residues" evidence="1">
    <location>
        <begin position="565"/>
        <end position="576"/>
    </location>
</feature>
<feature type="compositionally biased region" description="Basic and acidic residues" evidence="1">
    <location>
        <begin position="583"/>
        <end position="628"/>
    </location>
</feature>
<feature type="compositionally biased region" description="Basic and acidic residues" evidence="1">
    <location>
        <begin position="260"/>
        <end position="277"/>
    </location>
</feature>
<comment type="caution">
    <text evidence="3">The sequence shown here is derived from an EMBL/GenBank/DDBJ whole genome shotgun (WGS) entry which is preliminary data.</text>
</comment>
<evidence type="ECO:0000256" key="1">
    <source>
        <dbReference type="SAM" id="MobiDB-lite"/>
    </source>
</evidence>
<evidence type="ECO:0000313" key="4">
    <source>
        <dbReference type="Proteomes" id="UP001059041"/>
    </source>
</evidence>
<proteinExistence type="predicted"/>
<organism evidence="3 4">
    <name type="scientific">Triplophysa rosa</name>
    <name type="common">Cave loach</name>
    <dbReference type="NCBI Taxonomy" id="992332"/>
    <lineage>
        <taxon>Eukaryota</taxon>
        <taxon>Metazoa</taxon>
        <taxon>Chordata</taxon>
        <taxon>Craniata</taxon>
        <taxon>Vertebrata</taxon>
        <taxon>Euteleostomi</taxon>
        <taxon>Actinopterygii</taxon>
        <taxon>Neopterygii</taxon>
        <taxon>Teleostei</taxon>
        <taxon>Ostariophysi</taxon>
        <taxon>Cypriniformes</taxon>
        <taxon>Nemacheilidae</taxon>
        <taxon>Triplophysa</taxon>
    </lineage>
</organism>
<protein>
    <recommendedName>
        <fullName evidence="2">C2H2-type domain-containing protein</fullName>
    </recommendedName>
</protein>
<accession>A0A9W7WGT5</accession>
<evidence type="ECO:0000313" key="3">
    <source>
        <dbReference type="EMBL" id="KAI7798769.1"/>
    </source>
</evidence>
<keyword evidence="4" id="KW-1185">Reference proteome</keyword>
<feature type="region of interest" description="Disordered" evidence="1">
    <location>
        <begin position="207"/>
        <end position="291"/>
    </location>
</feature>
<feature type="region of interest" description="Disordered" evidence="1">
    <location>
        <begin position="525"/>
        <end position="646"/>
    </location>
</feature>
<gene>
    <name evidence="3" type="ORF">IRJ41_015808</name>
</gene>
<name>A0A9W7WGT5_TRIRA</name>
<feature type="domain" description="C2H2-type" evidence="2">
    <location>
        <begin position="41"/>
        <end position="63"/>
    </location>
</feature>
<dbReference type="AlphaFoldDB" id="A0A9W7WGT5"/>
<feature type="region of interest" description="Disordered" evidence="1">
    <location>
        <begin position="317"/>
        <end position="339"/>
    </location>
</feature>
<sequence>SRSLFYIRAVLPFANCCGKSFTMADLLTVYDDDQANTFIDCMICDKRIRGESQYKVHVTTLQHLKKEEALVAQGAIPRQPQLPQWTDIKEYLEYLSLDEPIIGLSSLVQIPDFVSEDGKTVLKYKCRLCVVEMDLYSMVAHIIGRKHRQKYLELKRPDLVTWHDTASAQKQPGLVARAKAAVVEKQEGWGKPEPLRRQQETFRNVHQAGNVSQSSVHGRDQRRQPPLVEDVHRQPYVNEDRPGRPHYTRETYDGPNPGDAVRHQSYPEESRRQRPYEEPGNQGVLRDDYSERELHARPYADQGGGRRPLSQQGYENANLDRRPFSGGDGHSLVSRDVPRNRHNDKDLRIHSAVQHPGDSQYQEGQMEDRMYSAYGMDATSKHGRSFRVDERRGAVKEYDRTMHGYPQRFESGDDPRSYSDEMIPAKKKRKSRFSDATAEEIAVAHIRHSEDRAGQRSHNQQRDAPIRPLLFNNPVMDSGIAQHFNPNPENVLDVLNDIEIENMDEAKYLKEKLCTVLKEFQAAKASRLGDHTSQSVSDHRGDQHRDAYDKNLRDDPDGIYYENRGFQESRQYEDSPRNLQEPRQYDNDPRAFREVRQYEDDPGVPRDTRHYEDDSRDYREPRRFDRYPSDSLSKAARHDANDPRGFQKTRLQENTVDFPERRSFENDSRVKAGHYEEYSRASQDGQHHADGLRSSQDARYYDDDFRGAGNWNNQRMRAMESTGTVDDRGFQERVGNPPIHFKPPPLLGETRMYPGRGQHRLHQDVHQPGDELYDPFQPSSSPPPEPSTSLNKIASTLLELVSRR</sequence>
<evidence type="ECO:0000259" key="2">
    <source>
        <dbReference type="PROSITE" id="PS00028"/>
    </source>
</evidence>